<accession>A0A0A9I2W0</accession>
<protein>
    <submittedName>
        <fullName evidence="1">Uncharacterized protein</fullName>
    </submittedName>
</protein>
<evidence type="ECO:0000313" key="1">
    <source>
        <dbReference type="EMBL" id="JAE39498.1"/>
    </source>
</evidence>
<name>A0A0A9I2W0_ARUDO</name>
<proteinExistence type="predicted"/>
<dbReference type="AlphaFoldDB" id="A0A0A9I2W0"/>
<sequence>MRRPDPCLLITVSRSRYGTLLRR</sequence>
<reference evidence="1" key="2">
    <citation type="journal article" date="2015" name="Data Brief">
        <title>Shoot transcriptome of the giant reed, Arundo donax.</title>
        <authorList>
            <person name="Barrero R.A."/>
            <person name="Guerrero F.D."/>
            <person name="Moolhuijzen P."/>
            <person name="Goolsby J.A."/>
            <person name="Tidwell J."/>
            <person name="Bellgard S.E."/>
            <person name="Bellgard M.I."/>
        </authorList>
    </citation>
    <scope>NUCLEOTIDE SEQUENCE</scope>
    <source>
        <tissue evidence="1">Shoot tissue taken approximately 20 cm above the soil surface</tissue>
    </source>
</reference>
<dbReference type="EMBL" id="GBRH01158398">
    <property type="protein sequence ID" value="JAE39498.1"/>
    <property type="molecule type" value="Transcribed_RNA"/>
</dbReference>
<reference evidence="1" key="1">
    <citation type="submission" date="2014-09" db="EMBL/GenBank/DDBJ databases">
        <authorList>
            <person name="Magalhaes I.L.F."/>
            <person name="Oliveira U."/>
            <person name="Santos F.R."/>
            <person name="Vidigal T.H.D.A."/>
            <person name="Brescovit A.D."/>
            <person name="Santos A.J."/>
        </authorList>
    </citation>
    <scope>NUCLEOTIDE SEQUENCE</scope>
    <source>
        <tissue evidence="1">Shoot tissue taken approximately 20 cm above the soil surface</tissue>
    </source>
</reference>
<organism evidence="1">
    <name type="scientific">Arundo donax</name>
    <name type="common">Giant reed</name>
    <name type="synonym">Donax arundinaceus</name>
    <dbReference type="NCBI Taxonomy" id="35708"/>
    <lineage>
        <taxon>Eukaryota</taxon>
        <taxon>Viridiplantae</taxon>
        <taxon>Streptophyta</taxon>
        <taxon>Embryophyta</taxon>
        <taxon>Tracheophyta</taxon>
        <taxon>Spermatophyta</taxon>
        <taxon>Magnoliopsida</taxon>
        <taxon>Liliopsida</taxon>
        <taxon>Poales</taxon>
        <taxon>Poaceae</taxon>
        <taxon>PACMAD clade</taxon>
        <taxon>Arundinoideae</taxon>
        <taxon>Arundineae</taxon>
        <taxon>Arundo</taxon>
    </lineage>
</organism>